<dbReference type="PANTHER" id="PTHR15439:SF11">
    <property type="entry name" value="E3 UBIQUITIN LIGASE PQT3-LIKE ISOFORM X1"/>
    <property type="match status" value="1"/>
</dbReference>
<dbReference type="InterPro" id="IPR013083">
    <property type="entry name" value="Znf_RING/FYVE/PHD"/>
</dbReference>
<dbReference type="InterPro" id="IPR001841">
    <property type="entry name" value="Znf_RING"/>
</dbReference>
<dbReference type="SMART" id="SM01180">
    <property type="entry name" value="DWNN"/>
    <property type="match status" value="1"/>
</dbReference>
<feature type="domain" description="DWNN" evidence="9">
    <location>
        <begin position="4"/>
        <end position="78"/>
    </location>
</feature>
<evidence type="ECO:0000313" key="11">
    <source>
        <dbReference type="Proteomes" id="UP001345219"/>
    </source>
</evidence>
<dbReference type="Pfam" id="PF08783">
    <property type="entry name" value="DWNN"/>
    <property type="match status" value="1"/>
</dbReference>
<dbReference type="CDD" id="cd16620">
    <property type="entry name" value="vRING-HC-C4C4_RBBP6"/>
    <property type="match status" value="1"/>
</dbReference>
<feature type="compositionally biased region" description="Basic and acidic residues" evidence="7">
    <location>
        <begin position="611"/>
        <end position="622"/>
    </location>
</feature>
<dbReference type="GO" id="GO:0005634">
    <property type="term" value="C:nucleus"/>
    <property type="evidence" value="ECO:0007669"/>
    <property type="project" value="UniProtKB-SubCell"/>
</dbReference>
<dbReference type="GO" id="GO:0006511">
    <property type="term" value="P:ubiquitin-dependent protein catabolic process"/>
    <property type="evidence" value="ECO:0007669"/>
    <property type="project" value="TreeGrafter"/>
</dbReference>
<dbReference type="InterPro" id="IPR014891">
    <property type="entry name" value="DWNN_domain"/>
</dbReference>
<dbReference type="PROSITE" id="PS50089">
    <property type="entry name" value="ZF_RING_2"/>
    <property type="match status" value="1"/>
</dbReference>
<dbReference type="GO" id="GO:0016567">
    <property type="term" value="P:protein ubiquitination"/>
    <property type="evidence" value="ECO:0007669"/>
    <property type="project" value="InterPro"/>
</dbReference>
<protein>
    <submittedName>
        <fullName evidence="10">Uncharacterized protein</fullName>
    </submittedName>
</protein>
<organism evidence="10 11">
    <name type="scientific">Trapa incisa</name>
    <dbReference type="NCBI Taxonomy" id="236973"/>
    <lineage>
        <taxon>Eukaryota</taxon>
        <taxon>Viridiplantae</taxon>
        <taxon>Streptophyta</taxon>
        <taxon>Embryophyta</taxon>
        <taxon>Tracheophyta</taxon>
        <taxon>Spermatophyta</taxon>
        <taxon>Magnoliopsida</taxon>
        <taxon>eudicotyledons</taxon>
        <taxon>Gunneridae</taxon>
        <taxon>Pentapetalae</taxon>
        <taxon>rosids</taxon>
        <taxon>malvids</taxon>
        <taxon>Myrtales</taxon>
        <taxon>Lythraceae</taxon>
        <taxon>Trapa</taxon>
    </lineage>
</organism>
<dbReference type="InterPro" id="IPR033489">
    <property type="entry name" value="RBBP6"/>
</dbReference>
<feature type="compositionally biased region" description="Basic and acidic residues" evidence="7">
    <location>
        <begin position="660"/>
        <end position="683"/>
    </location>
</feature>
<feature type="region of interest" description="Disordered" evidence="7">
    <location>
        <begin position="579"/>
        <end position="746"/>
    </location>
</feature>
<proteinExistence type="predicted"/>
<accession>A0AAN7QKS8</accession>
<reference evidence="10 11" key="1">
    <citation type="journal article" date="2023" name="Hortic Res">
        <title>Pangenome of water caltrop reveals structural variations and asymmetric subgenome divergence after allopolyploidization.</title>
        <authorList>
            <person name="Zhang X."/>
            <person name="Chen Y."/>
            <person name="Wang L."/>
            <person name="Yuan Y."/>
            <person name="Fang M."/>
            <person name="Shi L."/>
            <person name="Lu R."/>
            <person name="Comes H.P."/>
            <person name="Ma Y."/>
            <person name="Chen Y."/>
            <person name="Huang G."/>
            <person name="Zhou Y."/>
            <person name="Zheng Z."/>
            <person name="Qiu Y."/>
        </authorList>
    </citation>
    <scope>NUCLEOTIDE SEQUENCE [LARGE SCALE GENOMIC DNA]</scope>
    <source>
        <tissue evidence="10">Roots</tissue>
    </source>
</reference>
<dbReference type="GO" id="GO:0061630">
    <property type="term" value="F:ubiquitin protein ligase activity"/>
    <property type="evidence" value="ECO:0007669"/>
    <property type="project" value="InterPro"/>
</dbReference>
<dbReference type="PANTHER" id="PTHR15439">
    <property type="entry name" value="RETINOBLASTOMA-BINDING PROTEIN 6"/>
    <property type="match status" value="1"/>
</dbReference>
<dbReference type="PROSITE" id="PS00518">
    <property type="entry name" value="ZF_RING_1"/>
    <property type="match status" value="1"/>
</dbReference>
<evidence type="ECO:0000256" key="6">
    <source>
        <dbReference type="PROSITE-ProRule" id="PRU00175"/>
    </source>
</evidence>
<dbReference type="SUPFAM" id="SSF57850">
    <property type="entry name" value="RING/U-box"/>
    <property type="match status" value="1"/>
</dbReference>
<dbReference type="GO" id="GO:0008270">
    <property type="term" value="F:zinc ion binding"/>
    <property type="evidence" value="ECO:0007669"/>
    <property type="project" value="UniProtKB-KW"/>
</dbReference>
<keyword evidence="5" id="KW-0539">Nucleus</keyword>
<evidence type="ECO:0000313" key="10">
    <source>
        <dbReference type="EMBL" id="KAK4770401.1"/>
    </source>
</evidence>
<dbReference type="AlphaFoldDB" id="A0AAN7QKS8"/>
<feature type="compositionally biased region" description="Basic and acidic residues" evidence="7">
    <location>
        <begin position="644"/>
        <end position="653"/>
    </location>
</feature>
<dbReference type="Proteomes" id="UP001345219">
    <property type="component" value="Chromosome 24"/>
</dbReference>
<keyword evidence="4" id="KW-0862">Zinc</keyword>
<name>A0AAN7QKS8_9MYRT</name>
<evidence type="ECO:0000256" key="1">
    <source>
        <dbReference type="ARBA" id="ARBA00004123"/>
    </source>
</evidence>
<feature type="domain" description="RING-type" evidence="8">
    <location>
        <begin position="238"/>
        <end position="276"/>
    </location>
</feature>
<comment type="subcellular location">
    <subcellularLocation>
        <location evidence="1">Nucleus</location>
    </subcellularLocation>
</comment>
<evidence type="ECO:0000259" key="9">
    <source>
        <dbReference type="PROSITE" id="PS51282"/>
    </source>
</evidence>
<dbReference type="Pfam" id="PF13923">
    <property type="entry name" value="zf-C3HC4_2"/>
    <property type="match status" value="1"/>
</dbReference>
<dbReference type="GO" id="GO:0006397">
    <property type="term" value="P:mRNA processing"/>
    <property type="evidence" value="ECO:0007669"/>
    <property type="project" value="InterPro"/>
</dbReference>
<keyword evidence="3 6" id="KW-0863">Zinc-finger</keyword>
<feature type="compositionally biased region" description="Basic and acidic residues" evidence="7">
    <location>
        <begin position="579"/>
        <end position="601"/>
    </location>
</feature>
<dbReference type="SMART" id="SM00184">
    <property type="entry name" value="RING"/>
    <property type="match status" value="1"/>
</dbReference>
<evidence type="ECO:0000256" key="5">
    <source>
        <dbReference type="ARBA" id="ARBA00023242"/>
    </source>
</evidence>
<dbReference type="InterPro" id="IPR017907">
    <property type="entry name" value="Znf_RING_CS"/>
</dbReference>
<feature type="compositionally biased region" description="Basic and acidic residues" evidence="7">
    <location>
        <begin position="705"/>
        <end position="722"/>
    </location>
</feature>
<dbReference type="Gene3D" id="3.30.40.10">
    <property type="entry name" value="Zinc/RING finger domain, C3HC4 (zinc finger)"/>
    <property type="match status" value="1"/>
</dbReference>
<sequence>MPAIKFKFRSSLNFESLDIGDRASISVGELKSKIERHMKLNVFPDSCLVFSDAVSGQEYKNESAEIQSGSCVTIKRVPAVVASYTVKSINSVEDALLKSTKQNNLPLPACKGNDPSELPFLEQLEAMDFDDFGEDLCAFPKKMLSGPVFQVEKQASDISQKPNIEFDHLRDVACHDGHTIEGHKKDQNDLTEYFLGDNLMQAGSGLEYKDHPKLKLEKLIGTDPCSIQNIELPSYIKCPLCYSVFKDAMMIPCCQHSFCEKCIRSMLTQKGMCPKCLSARCRENDLLPNLSLRKTVENLLELQSFTAGGTENAYCQSASDRESGIHVQDFCGRESNHIVGESTRFTRLGKKGSFKGDNGSCVNIHNKKHEMMLSDFQGENHPVMEQGDSTTKKNKKKGLLVSTSGEDVKVMESGAFRKGQQACYMCGSLDHLIRGCPVALSRDPTFHRGNLVFPGAMPGFRPPFWNGNPSPDMSQFPEQYTYFGTWHFGAGCVPSPAFNTPMYMDPSHSGFPHYGMTSLYGSNGGLEPNYGELKIFEDHGHNPKIRSDKFERESSYDERDAYDFCRKYQYAEISHGAYDGRSHMGKERSGHSSDESFDPKYLRRCHRRKRSESDEHLLDERHNKTHHRSFSDRIGGSRHHQRKLHPEVEEDLHTQSSSGKRGEEIHCYRYENHKKDKETRGRSDSGSSFKGKTAKRKGETINANKKTDHYHRVERLDHNDPKRKIKNRNYSPNFVHNRYSSDSMNEENSLNEELILDRWKMMSGSSEYTGGGHQQSHKKQYRAY</sequence>
<gene>
    <name evidence="10" type="ORF">SAY87_030933</name>
</gene>
<keyword evidence="11" id="KW-1185">Reference proteome</keyword>
<evidence type="ECO:0000256" key="2">
    <source>
        <dbReference type="ARBA" id="ARBA00022723"/>
    </source>
</evidence>
<dbReference type="PROSITE" id="PS51282">
    <property type="entry name" value="DWNN"/>
    <property type="match status" value="1"/>
</dbReference>
<evidence type="ECO:0000259" key="8">
    <source>
        <dbReference type="PROSITE" id="PS50089"/>
    </source>
</evidence>
<keyword evidence="2" id="KW-0479">Metal-binding</keyword>
<evidence type="ECO:0000256" key="3">
    <source>
        <dbReference type="ARBA" id="ARBA00022771"/>
    </source>
</evidence>
<evidence type="ECO:0000256" key="7">
    <source>
        <dbReference type="SAM" id="MobiDB-lite"/>
    </source>
</evidence>
<dbReference type="Gene3D" id="3.10.20.90">
    <property type="entry name" value="Phosphatidylinositol 3-kinase Catalytic Subunit, Chain A, domain 1"/>
    <property type="match status" value="1"/>
</dbReference>
<comment type="caution">
    <text evidence="10">The sequence shown here is derived from an EMBL/GenBank/DDBJ whole genome shotgun (WGS) entry which is preliminary data.</text>
</comment>
<dbReference type="EMBL" id="JAXIOK010000005">
    <property type="protein sequence ID" value="KAK4770401.1"/>
    <property type="molecule type" value="Genomic_DNA"/>
</dbReference>
<evidence type="ECO:0000256" key="4">
    <source>
        <dbReference type="ARBA" id="ARBA00022833"/>
    </source>
</evidence>